<organism evidence="2">
    <name type="scientific">uncultured virus</name>
    <dbReference type="NCBI Taxonomy" id="340016"/>
    <lineage>
        <taxon>Viruses</taxon>
        <taxon>environmental samples</taxon>
    </lineage>
</organism>
<reference evidence="2" key="2">
    <citation type="journal article" date="2017" name="Nat. Commun.">
        <title>Single-virus genomics reveals hidden cosmopolitan and abundant viruses.</title>
        <authorList>
            <person name="Martinez-Hernandez F."/>
            <person name="Fornas O."/>
            <person name="Lluesma Gomez M."/>
            <person name="Bolduc B."/>
            <person name="de la Cruz Pena M.J."/>
            <person name="Martinez J.M."/>
            <person name="Anton J."/>
            <person name="Gasol J.M."/>
            <person name="Rosselli R."/>
            <person name="Rodriguez-Valera F."/>
            <person name="Sullivan M.B."/>
            <person name="Acinas S.G."/>
            <person name="Martinez-Garcia M."/>
        </authorList>
    </citation>
    <scope>NUCLEOTIDE SEQUENCE</scope>
</reference>
<name>A0A218MMI1_9VIRU</name>
<dbReference type="Pfam" id="PF24175">
    <property type="entry name" value="SU10_adaptor"/>
    <property type="match status" value="1"/>
</dbReference>
<dbReference type="EMBL" id="KY052837">
    <property type="protein sequence ID" value="ASF00468.1"/>
    <property type="molecule type" value="Genomic_DNA"/>
</dbReference>
<protein>
    <submittedName>
        <fullName evidence="2">Uncharacterized protein</fullName>
    </submittedName>
</protein>
<dbReference type="InterPro" id="IPR056209">
    <property type="entry name" value="SU10_adaptor"/>
</dbReference>
<evidence type="ECO:0000256" key="1">
    <source>
        <dbReference type="SAM" id="MobiDB-lite"/>
    </source>
</evidence>
<reference evidence="2" key="1">
    <citation type="submission" date="2016-10" db="EMBL/GenBank/DDBJ databases">
        <authorList>
            <person name="Varghese N."/>
        </authorList>
    </citation>
    <scope>NUCLEOTIDE SEQUENCE</scope>
</reference>
<feature type="region of interest" description="Disordered" evidence="1">
    <location>
        <begin position="200"/>
        <end position="227"/>
    </location>
</feature>
<sequence length="227" mass="25994">MTMTLSELKTNIRNYSEVDSGVLTDAVLKVLIKNVENRIFRSVDSDDTKFYATSDLTIGNRFVTVPSDTRIIRYVQLTDPTTSDQFFLEQVDTSFLAEYFPDPDNSSDYAKPRYYANWDSDNWVVAPTPNAAYVVTLAYIKQPDTITTSDSTSTYISNNFQDLLIYGCMVETLKYLKGPDNMVQMYEASYQEALQTFATEQQGRRRRDEYTSGAIRLDLQSPQPKMK</sequence>
<evidence type="ECO:0000313" key="2">
    <source>
        <dbReference type="EMBL" id="ASF00468.1"/>
    </source>
</evidence>
<accession>A0A218MMI1</accession>
<proteinExistence type="predicted"/>